<dbReference type="HOGENOM" id="CLU_3263808_0_0_2"/>
<proteinExistence type="predicted"/>
<dbReference type="KEGG" id="mmaz:MmTuc01_2592"/>
<dbReference type="BioCyc" id="MMAZ1236903:G139K-2478-MONOMER"/>
<name>M1QLM0_METMZ</name>
<reference evidence="1 2" key="1">
    <citation type="journal article" date="2013" name="Genome Announc.">
        <title>Complete Genome of a Methanosarcina mazei Strain Isolated from Sediment Samples from an Amazonian Flooded Area.</title>
        <authorList>
            <person name="Assis das Gracas D."/>
            <person name="Thiago Juca Ramos R."/>
            <person name="Vieira Araujo A.C."/>
            <person name="Zahlouth R."/>
            <person name="Ribeiro Carneiro A."/>
            <person name="Souza Lopes T."/>
            <person name="Azevedo Barauna R."/>
            <person name="Azevedo V."/>
            <person name="Cruz Schneider M.P."/>
            <person name="Pellizari V.H."/>
            <person name="Silva A."/>
        </authorList>
    </citation>
    <scope>NUCLEOTIDE SEQUENCE [LARGE SCALE GENOMIC DNA]</scope>
    <source>
        <strain evidence="1 2">Tuc01</strain>
    </source>
</reference>
<protein>
    <submittedName>
        <fullName evidence="1">Uncharacterized protein</fullName>
    </submittedName>
</protein>
<organism evidence="1 2">
    <name type="scientific">Methanosarcina mazei Tuc01</name>
    <dbReference type="NCBI Taxonomy" id="1236903"/>
    <lineage>
        <taxon>Archaea</taxon>
        <taxon>Methanobacteriati</taxon>
        <taxon>Methanobacteriota</taxon>
        <taxon>Stenosarchaea group</taxon>
        <taxon>Methanomicrobia</taxon>
        <taxon>Methanosarcinales</taxon>
        <taxon>Methanosarcinaceae</taxon>
        <taxon>Methanosarcina</taxon>
    </lineage>
</organism>
<dbReference type="AlphaFoldDB" id="M1QLM0"/>
<evidence type="ECO:0000313" key="2">
    <source>
        <dbReference type="Proteomes" id="UP000011718"/>
    </source>
</evidence>
<dbReference type="EMBL" id="CP004144">
    <property type="protein sequence ID" value="AGF97894.1"/>
    <property type="molecule type" value="Genomic_DNA"/>
</dbReference>
<dbReference type="Proteomes" id="UP000011718">
    <property type="component" value="Chromosome"/>
</dbReference>
<accession>M1QLM0</accession>
<gene>
    <name evidence="1" type="ORF">MmTuc01_2592</name>
</gene>
<sequence length="41" mass="4758">MLTHPGKTLNKKRANRSWAYLSLSIPERYTGISIKGVSYYR</sequence>
<evidence type="ECO:0000313" key="1">
    <source>
        <dbReference type="EMBL" id="AGF97894.1"/>
    </source>
</evidence>